<dbReference type="Proteomes" id="UP000237061">
    <property type="component" value="Unassembled WGS sequence"/>
</dbReference>
<evidence type="ECO:0000313" key="1">
    <source>
        <dbReference type="EMBL" id="POH75232.1"/>
    </source>
</evidence>
<dbReference type="AlphaFoldDB" id="A0A2S4A1Z2"/>
<dbReference type="SUPFAM" id="SSF52833">
    <property type="entry name" value="Thioredoxin-like"/>
    <property type="match status" value="1"/>
</dbReference>
<dbReference type="InterPro" id="IPR008554">
    <property type="entry name" value="Glutaredoxin-like"/>
</dbReference>
<dbReference type="InterPro" id="IPR036249">
    <property type="entry name" value="Thioredoxin-like_sf"/>
</dbReference>
<protein>
    <submittedName>
        <fullName evidence="1">NrdH-redoxin</fullName>
    </submittedName>
</protein>
<reference evidence="1 2" key="1">
    <citation type="submission" date="2018-01" db="EMBL/GenBank/DDBJ databases">
        <title>Arthrobacter sp. nov., from glaciers in China.</title>
        <authorList>
            <person name="Liu Q."/>
            <person name="Xin Y.-H."/>
        </authorList>
    </citation>
    <scope>NUCLEOTIDE SEQUENCE [LARGE SCALE GENOMIC DNA]</scope>
    <source>
        <strain evidence="1 2">HLT2-12-2</strain>
    </source>
</reference>
<accession>A0A2S4A1Z2</accession>
<dbReference type="Gene3D" id="3.40.30.10">
    <property type="entry name" value="Glutaredoxin"/>
    <property type="match status" value="1"/>
</dbReference>
<comment type="caution">
    <text evidence="1">The sequence shown here is derived from an EMBL/GenBank/DDBJ whole genome shotgun (WGS) entry which is preliminary data.</text>
</comment>
<evidence type="ECO:0000313" key="2">
    <source>
        <dbReference type="Proteomes" id="UP000237061"/>
    </source>
</evidence>
<dbReference type="RefSeq" id="WP_103463889.1">
    <property type="nucleotide sequence ID" value="NZ_PPXB01000001.1"/>
</dbReference>
<dbReference type="EMBL" id="PPXC01000001">
    <property type="protein sequence ID" value="POH75232.1"/>
    <property type="molecule type" value="Genomic_DNA"/>
</dbReference>
<keyword evidence="2" id="KW-1185">Reference proteome</keyword>
<dbReference type="OrthoDB" id="8779161at2"/>
<gene>
    <name evidence="1" type="ORF">CVS27_01080</name>
</gene>
<name>A0A2S4A1Z2_ARTGL</name>
<dbReference type="Pfam" id="PF05768">
    <property type="entry name" value="Glrx-like"/>
    <property type="match status" value="1"/>
</dbReference>
<sequence length="100" mass="11034">MDSAPDTAKNQTTPTRRVPRLELVTKEGCHLCDDAREVLTQVAGGLGLDWSELSLDGDAALTARYGEEIPVVLVDGIQRDFWQIDPVRLRTILERAMADA</sequence>
<proteinExistence type="predicted"/>
<organism evidence="1 2">
    <name type="scientific">Arthrobacter glacialis</name>
    <dbReference type="NCBI Taxonomy" id="1664"/>
    <lineage>
        <taxon>Bacteria</taxon>
        <taxon>Bacillati</taxon>
        <taxon>Actinomycetota</taxon>
        <taxon>Actinomycetes</taxon>
        <taxon>Micrococcales</taxon>
        <taxon>Micrococcaceae</taxon>
        <taxon>Arthrobacter</taxon>
    </lineage>
</organism>